<dbReference type="SUPFAM" id="SSF51556">
    <property type="entry name" value="Metallo-dependent hydrolases"/>
    <property type="match status" value="1"/>
</dbReference>
<sequence>TDSRSSSDAVADRFGKRTVFLLDDWGVLTDRLVSVHGLWLEDEEVDLLAARGGRISYNPASNMFFGERILDLPELWNKGLTVGIATDGAASNNSLNLLSDIRLASLAQKVRAGDPRAVTAQQLIRLLGEDGGRLLNLPVGRLDAGYKADFMVLDALDFSLQPLASLESNIVHSASDRAVRHVYCGGRQVVKDGRLALVDHLELEKRIAKLAAELKW</sequence>
<dbReference type="GO" id="GO:0016810">
    <property type="term" value="F:hydrolase activity, acting on carbon-nitrogen (but not peptide) bonds"/>
    <property type="evidence" value="ECO:0007669"/>
    <property type="project" value="InterPro"/>
</dbReference>
<evidence type="ECO:0000313" key="3">
    <source>
        <dbReference type="EMBL" id="TMI69969.1"/>
    </source>
</evidence>
<dbReference type="EMBL" id="VBAP01000171">
    <property type="protein sequence ID" value="TMI69969.1"/>
    <property type="molecule type" value="Genomic_DNA"/>
</dbReference>
<evidence type="ECO:0000256" key="1">
    <source>
        <dbReference type="ARBA" id="ARBA00022801"/>
    </source>
</evidence>
<keyword evidence="1 3" id="KW-0378">Hydrolase</keyword>
<dbReference type="InterPro" id="IPR011059">
    <property type="entry name" value="Metal-dep_hydrolase_composite"/>
</dbReference>
<reference evidence="3 4" key="1">
    <citation type="journal article" date="2019" name="Nat. Microbiol.">
        <title>Mediterranean grassland soil C-N compound turnover is dependent on rainfall and depth, and is mediated by genomically divergent microorganisms.</title>
        <authorList>
            <person name="Diamond S."/>
            <person name="Andeer P.F."/>
            <person name="Li Z."/>
            <person name="Crits-Christoph A."/>
            <person name="Burstein D."/>
            <person name="Anantharaman K."/>
            <person name="Lane K.R."/>
            <person name="Thomas B.C."/>
            <person name="Pan C."/>
            <person name="Northen T.R."/>
            <person name="Banfield J.F."/>
        </authorList>
    </citation>
    <scope>NUCLEOTIDE SEQUENCE [LARGE SCALE GENOMIC DNA]</scope>
    <source>
        <strain evidence="3">NP_8</strain>
    </source>
</reference>
<feature type="domain" description="Amidohydrolase-related" evidence="2">
    <location>
        <begin position="20"/>
        <end position="189"/>
    </location>
</feature>
<evidence type="ECO:0000259" key="2">
    <source>
        <dbReference type="Pfam" id="PF01979"/>
    </source>
</evidence>
<accession>A0A537IFF8</accession>
<evidence type="ECO:0000313" key="4">
    <source>
        <dbReference type="Proteomes" id="UP000318834"/>
    </source>
</evidence>
<dbReference type="Pfam" id="PF01979">
    <property type="entry name" value="Amidohydro_1"/>
    <property type="match status" value="1"/>
</dbReference>
<name>A0A537IFF8_9BACT</name>
<proteinExistence type="predicted"/>
<dbReference type="AlphaFoldDB" id="A0A537IFF8"/>
<dbReference type="PANTHER" id="PTHR43794">
    <property type="entry name" value="AMINOHYDROLASE SSNA-RELATED"/>
    <property type="match status" value="1"/>
</dbReference>
<organism evidence="3 4">
    <name type="scientific">Candidatus Segetimicrobium genomatis</name>
    <dbReference type="NCBI Taxonomy" id="2569760"/>
    <lineage>
        <taxon>Bacteria</taxon>
        <taxon>Bacillati</taxon>
        <taxon>Candidatus Sysuimicrobiota</taxon>
        <taxon>Candidatus Sysuimicrobiia</taxon>
        <taxon>Candidatus Sysuimicrobiales</taxon>
        <taxon>Candidatus Segetimicrobiaceae</taxon>
        <taxon>Candidatus Segetimicrobium</taxon>
    </lineage>
</organism>
<dbReference type="Gene3D" id="3.20.20.140">
    <property type="entry name" value="Metal-dependent hydrolases"/>
    <property type="match status" value="1"/>
</dbReference>
<dbReference type="InterPro" id="IPR050287">
    <property type="entry name" value="MTA/SAH_deaminase"/>
</dbReference>
<dbReference type="InterPro" id="IPR032466">
    <property type="entry name" value="Metal_Hydrolase"/>
</dbReference>
<comment type="caution">
    <text evidence="3">The sequence shown here is derived from an EMBL/GenBank/DDBJ whole genome shotgun (WGS) entry which is preliminary data.</text>
</comment>
<protein>
    <submittedName>
        <fullName evidence="3">Amidohydrolase</fullName>
    </submittedName>
</protein>
<dbReference type="PANTHER" id="PTHR43794:SF11">
    <property type="entry name" value="AMIDOHYDROLASE-RELATED DOMAIN-CONTAINING PROTEIN"/>
    <property type="match status" value="1"/>
</dbReference>
<dbReference type="Proteomes" id="UP000318834">
    <property type="component" value="Unassembled WGS sequence"/>
</dbReference>
<dbReference type="Gene3D" id="2.30.40.10">
    <property type="entry name" value="Urease, subunit C, domain 1"/>
    <property type="match status" value="1"/>
</dbReference>
<feature type="non-terminal residue" evidence="3">
    <location>
        <position position="1"/>
    </location>
</feature>
<gene>
    <name evidence="3" type="ORF">E6H05_14290</name>
</gene>
<dbReference type="InterPro" id="IPR006680">
    <property type="entry name" value="Amidohydro-rel"/>
</dbReference>
<dbReference type="SUPFAM" id="SSF51338">
    <property type="entry name" value="Composite domain of metallo-dependent hydrolases"/>
    <property type="match status" value="1"/>
</dbReference>